<gene>
    <name evidence="2" type="ORF">V2S66_22190</name>
</gene>
<dbReference type="Proteomes" id="UP001344658">
    <property type="component" value="Unassembled WGS sequence"/>
</dbReference>
<dbReference type="RefSeq" id="WP_330797684.1">
    <property type="nucleotide sequence ID" value="NZ_JAZEWV010000020.1"/>
</dbReference>
<dbReference type="EMBL" id="JAZEWV010000020">
    <property type="protein sequence ID" value="MEE4544675.1"/>
    <property type="molecule type" value="Genomic_DNA"/>
</dbReference>
<keyword evidence="1" id="KW-0472">Membrane</keyword>
<evidence type="ECO:0000313" key="2">
    <source>
        <dbReference type="EMBL" id="MEE4544675.1"/>
    </source>
</evidence>
<reference evidence="2 3" key="1">
    <citation type="submission" date="2023-12" db="EMBL/GenBank/DDBJ databases">
        <title>Streptomyces sp. V4-01.</title>
        <authorList>
            <person name="Somphong A."/>
            <person name="Phongsopitanun W."/>
        </authorList>
    </citation>
    <scope>NUCLEOTIDE SEQUENCE [LARGE SCALE GENOMIC DNA]</scope>
    <source>
        <strain evidence="2 3">V4-01</strain>
    </source>
</reference>
<sequence length="143" mass="16194">MDVVAHLGVLVILLAAVAASLVFGRAYSRRKQAERKSLAVRMWVNFQQTKVRSHSQGFRMLQVIQVYQRARFGSKAIIVWCDSGLQQDTWFEGWQAMPGAYMLVRPNSGWGPHNRNPAVLYVKEASRQTWISQETAWLATASA</sequence>
<evidence type="ECO:0000313" key="3">
    <source>
        <dbReference type="Proteomes" id="UP001344658"/>
    </source>
</evidence>
<keyword evidence="1" id="KW-0812">Transmembrane</keyword>
<keyword evidence="3" id="KW-1185">Reference proteome</keyword>
<evidence type="ECO:0000256" key="1">
    <source>
        <dbReference type="SAM" id="Phobius"/>
    </source>
</evidence>
<protein>
    <recommendedName>
        <fullName evidence="4">DUF2550 family protein</fullName>
    </recommendedName>
</protein>
<proteinExistence type="predicted"/>
<feature type="transmembrane region" description="Helical" evidence="1">
    <location>
        <begin position="6"/>
        <end position="27"/>
    </location>
</feature>
<keyword evidence="1" id="KW-1133">Transmembrane helix</keyword>
<comment type="caution">
    <text evidence="2">The sequence shown here is derived from an EMBL/GenBank/DDBJ whole genome shotgun (WGS) entry which is preliminary data.</text>
</comment>
<accession>A0ABU7PFU8</accession>
<evidence type="ECO:0008006" key="4">
    <source>
        <dbReference type="Google" id="ProtNLM"/>
    </source>
</evidence>
<name>A0ABU7PFU8_9ACTN</name>
<organism evidence="2 3">
    <name type="scientific">Actinacidiphila polyblastidii</name>
    <dbReference type="NCBI Taxonomy" id="3110430"/>
    <lineage>
        <taxon>Bacteria</taxon>
        <taxon>Bacillati</taxon>
        <taxon>Actinomycetota</taxon>
        <taxon>Actinomycetes</taxon>
        <taxon>Kitasatosporales</taxon>
        <taxon>Streptomycetaceae</taxon>
        <taxon>Actinacidiphila</taxon>
    </lineage>
</organism>